<reference evidence="1" key="1">
    <citation type="submission" date="2021-02" db="EMBL/GenBank/DDBJ databases">
        <authorList>
            <person name="Nowell W R."/>
        </authorList>
    </citation>
    <scope>NUCLEOTIDE SEQUENCE</scope>
</reference>
<feature type="non-terminal residue" evidence="1">
    <location>
        <position position="223"/>
    </location>
</feature>
<comment type="caution">
    <text evidence="1">The sequence shown here is derived from an EMBL/GenBank/DDBJ whole genome shotgun (WGS) entry which is preliminary data.</text>
</comment>
<gene>
    <name evidence="2" type="ORF">OVN521_LOCUS30379</name>
    <name evidence="1" type="ORF">WKI299_LOCUS23253</name>
</gene>
<dbReference type="Gene3D" id="2.60.110.10">
    <property type="entry name" value="Thaumatin"/>
    <property type="match status" value="1"/>
</dbReference>
<organism evidence="1 3">
    <name type="scientific">Rotaria magnacalcarata</name>
    <dbReference type="NCBI Taxonomy" id="392030"/>
    <lineage>
        <taxon>Eukaryota</taxon>
        <taxon>Metazoa</taxon>
        <taxon>Spiralia</taxon>
        <taxon>Gnathifera</taxon>
        <taxon>Rotifera</taxon>
        <taxon>Eurotatoria</taxon>
        <taxon>Bdelloidea</taxon>
        <taxon>Philodinida</taxon>
        <taxon>Philodinidae</taxon>
        <taxon>Rotaria</taxon>
    </lineage>
</organism>
<name>A0A816UMU2_9BILA</name>
<dbReference type="AlphaFoldDB" id="A0A816UMU2"/>
<keyword evidence="4" id="KW-1185">Reference proteome</keyword>
<proteinExistence type="predicted"/>
<dbReference type="Proteomes" id="UP000663856">
    <property type="component" value="Unassembled WGS sequence"/>
</dbReference>
<evidence type="ECO:0000313" key="1">
    <source>
        <dbReference type="EMBL" id="CAF2116258.1"/>
    </source>
</evidence>
<dbReference type="Proteomes" id="UP000663866">
    <property type="component" value="Unassembled WGS sequence"/>
</dbReference>
<dbReference type="SUPFAM" id="SSF49870">
    <property type="entry name" value="Osmotin, thaumatin-like protein"/>
    <property type="match status" value="1"/>
</dbReference>
<evidence type="ECO:0000313" key="2">
    <source>
        <dbReference type="EMBL" id="CAF4276338.1"/>
    </source>
</evidence>
<evidence type="ECO:0000313" key="3">
    <source>
        <dbReference type="Proteomes" id="UP000663856"/>
    </source>
</evidence>
<protein>
    <submittedName>
        <fullName evidence="1">Uncharacterized protein</fullName>
    </submittedName>
</protein>
<accession>A0A816UMU2</accession>
<dbReference type="EMBL" id="CAJOBG010009917">
    <property type="protein sequence ID" value="CAF4276338.1"/>
    <property type="molecule type" value="Genomic_DNA"/>
</dbReference>
<sequence>MSNSIKVINRANKRIQIGFFKNRGPCQPSFDAEQTIEVEPNASKSVELAHEWEGRVQKVSGATTDPATWAEIHFNAWQNMTFADISLIRGYNGSMMFSSSDGTLHTGMTGNLWTEAPQQFKVKDTRGNDVLAPTEPYTGGRNDELVAYYRRKVKEGNAYLIPDDHPSSHGTKDTHINLDVYEISSGSSPSIVPPSGSRVVALRSNANNKFVCADNFGNNPLIA</sequence>
<dbReference type="EMBL" id="CAJNRF010010075">
    <property type="protein sequence ID" value="CAF2116258.1"/>
    <property type="molecule type" value="Genomic_DNA"/>
</dbReference>
<evidence type="ECO:0000313" key="4">
    <source>
        <dbReference type="Proteomes" id="UP000663866"/>
    </source>
</evidence>
<dbReference type="InterPro" id="IPR037176">
    <property type="entry name" value="Osmotin/thaumatin-like_sf"/>
</dbReference>